<dbReference type="Proteomes" id="UP000070544">
    <property type="component" value="Unassembled WGS sequence"/>
</dbReference>
<keyword evidence="3" id="KW-1185">Reference proteome</keyword>
<accession>A0A139ACI6</accession>
<dbReference type="AlphaFoldDB" id="A0A139ACI6"/>
<organism evidence="2 3">
    <name type="scientific">Gonapodya prolifera (strain JEL478)</name>
    <name type="common">Monoblepharis prolifera</name>
    <dbReference type="NCBI Taxonomy" id="1344416"/>
    <lineage>
        <taxon>Eukaryota</taxon>
        <taxon>Fungi</taxon>
        <taxon>Fungi incertae sedis</taxon>
        <taxon>Chytridiomycota</taxon>
        <taxon>Chytridiomycota incertae sedis</taxon>
        <taxon>Monoblepharidomycetes</taxon>
        <taxon>Monoblepharidales</taxon>
        <taxon>Gonapodyaceae</taxon>
        <taxon>Gonapodya</taxon>
    </lineage>
</organism>
<protein>
    <submittedName>
        <fullName evidence="2">Uncharacterized protein</fullName>
    </submittedName>
</protein>
<proteinExistence type="predicted"/>
<evidence type="ECO:0000313" key="3">
    <source>
        <dbReference type="Proteomes" id="UP000070544"/>
    </source>
</evidence>
<feature type="compositionally biased region" description="Basic and acidic residues" evidence="1">
    <location>
        <begin position="133"/>
        <end position="154"/>
    </location>
</feature>
<feature type="region of interest" description="Disordered" evidence="1">
    <location>
        <begin position="82"/>
        <end position="161"/>
    </location>
</feature>
<reference evidence="2 3" key="1">
    <citation type="journal article" date="2015" name="Genome Biol. Evol.">
        <title>Phylogenomic analyses indicate that early fungi evolved digesting cell walls of algal ancestors of land plants.</title>
        <authorList>
            <person name="Chang Y."/>
            <person name="Wang S."/>
            <person name="Sekimoto S."/>
            <person name="Aerts A.L."/>
            <person name="Choi C."/>
            <person name="Clum A."/>
            <person name="LaButti K.M."/>
            <person name="Lindquist E.A."/>
            <person name="Yee Ngan C."/>
            <person name="Ohm R.A."/>
            <person name="Salamov A.A."/>
            <person name="Grigoriev I.V."/>
            <person name="Spatafora J.W."/>
            <person name="Berbee M.L."/>
        </authorList>
    </citation>
    <scope>NUCLEOTIDE SEQUENCE [LARGE SCALE GENOMIC DNA]</scope>
    <source>
        <strain evidence="2 3">JEL478</strain>
    </source>
</reference>
<name>A0A139ACI6_GONPJ</name>
<gene>
    <name evidence="2" type="ORF">M427DRAFT_33163</name>
</gene>
<sequence>MSRVELPVDADVGSLLRVPVAADRRTGLNGFGWVGATRSATERQAPQDTMHLKRCLFALYEKRTWSGKPGQGWSDDKVRRTLESRKLHPSFESTAVEGLSRRLEREPASTSKPRQVPGAAMVCVSATTARGLSTDESHKESGRKESAKTEERAVSDALASS</sequence>
<evidence type="ECO:0000256" key="1">
    <source>
        <dbReference type="SAM" id="MobiDB-lite"/>
    </source>
</evidence>
<dbReference type="EMBL" id="KQ965769">
    <property type="protein sequence ID" value="KXS14480.1"/>
    <property type="molecule type" value="Genomic_DNA"/>
</dbReference>
<evidence type="ECO:0000313" key="2">
    <source>
        <dbReference type="EMBL" id="KXS14480.1"/>
    </source>
</evidence>